<keyword evidence="2" id="KW-1185">Reference proteome</keyword>
<evidence type="ECO:0000313" key="1">
    <source>
        <dbReference type="EMBL" id="PWA40880.1"/>
    </source>
</evidence>
<organism evidence="1 2">
    <name type="scientific">Artemisia annua</name>
    <name type="common">Sweet wormwood</name>
    <dbReference type="NCBI Taxonomy" id="35608"/>
    <lineage>
        <taxon>Eukaryota</taxon>
        <taxon>Viridiplantae</taxon>
        <taxon>Streptophyta</taxon>
        <taxon>Embryophyta</taxon>
        <taxon>Tracheophyta</taxon>
        <taxon>Spermatophyta</taxon>
        <taxon>Magnoliopsida</taxon>
        <taxon>eudicotyledons</taxon>
        <taxon>Gunneridae</taxon>
        <taxon>Pentapetalae</taxon>
        <taxon>asterids</taxon>
        <taxon>campanulids</taxon>
        <taxon>Asterales</taxon>
        <taxon>Asteraceae</taxon>
        <taxon>Asteroideae</taxon>
        <taxon>Anthemideae</taxon>
        <taxon>Artemisiinae</taxon>
        <taxon>Artemisia</taxon>
    </lineage>
</organism>
<reference evidence="1 2" key="1">
    <citation type="journal article" date="2018" name="Mol. Plant">
        <title>The genome of Artemisia annua provides insight into the evolution of Asteraceae family and artemisinin biosynthesis.</title>
        <authorList>
            <person name="Shen Q."/>
            <person name="Zhang L."/>
            <person name="Liao Z."/>
            <person name="Wang S."/>
            <person name="Yan T."/>
            <person name="Shi P."/>
            <person name="Liu M."/>
            <person name="Fu X."/>
            <person name="Pan Q."/>
            <person name="Wang Y."/>
            <person name="Lv Z."/>
            <person name="Lu X."/>
            <person name="Zhang F."/>
            <person name="Jiang W."/>
            <person name="Ma Y."/>
            <person name="Chen M."/>
            <person name="Hao X."/>
            <person name="Li L."/>
            <person name="Tang Y."/>
            <person name="Lv G."/>
            <person name="Zhou Y."/>
            <person name="Sun X."/>
            <person name="Brodelius P.E."/>
            <person name="Rose J.K.C."/>
            <person name="Tang K."/>
        </authorList>
    </citation>
    <scope>NUCLEOTIDE SEQUENCE [LARGE SCALE GENOMIC DNA]</scope>
    <source>
        <strain evidence="2">cv. Huhao1</strain>
        <tissue evidence="1">Leaf</tissue>
    </source>
</reference>
<dbReference type="Gene3D" id="2.60.40.150">
    <property type="entry name" value="C2 domain"/>
    <property type="match status" value="1"/>
</dbReference>
<dbReference type="PANTHER" id="PTHR35503">
    <property type="entry name" value="OSJNBA0006M15.15 PROTEIN"/>
    <property type="match status" value="1"/>
</dbReference>
<evidence type="ECO:0000313" key="2">
    <source>
        <dbReference type="Proteomes" id="UP000245207"/>
    </source>
</evidence>
<dbReference type="EMBL" id="PKPP01013479">
    <property type="protein sequence ID" value="PWA40880.1"/>
    <property type="molecule type" value="Genomic_DNA"/>
</dbReference>
<proteinExistence type="predicted"/>
<accession>A0A2U1KVX0</accession>
<dbReference type="STRING" id="35608.A0A2U1KVX0"/>
<dbReference type="Proteomes" id="UP000245207">
    <property type="component" value="Unassembled WGS sequence"/>
</dbReference>
<dbReference type="InterPro" id="IPR035892">
    <property type="entry name" value="C2_domain_sf"/>
</dbReference>
<protein>
    <recommendedName>
        <fullName evidence="3">C2 domain-containing protein</fullName>
    </recommendedName>
</protein>
<gene>
    <name evidence="1" type="ORF">CTI12_AA556830</name>
</gene>
<evidence type="ECO:0008006" key="3">
    <source>
        <dbReference type="Google" id="ProtNLM"/>
    </source>
</evidence>
<dbReference type="AlphaFoldDB" id="A0A2U1KVX0"/>
<sequence length="235" mass="26372">MFVLLLSIYIYHTNLQFLDNKILKNDLPLLLTKKSSHLIHTEMDALKALSYLQCGLKIINAKNIQVGNSKGCLFIRCYLSSGNNKRVRIDSRAVSPNGSFSWNESFSLDCIGTKQSMDMIIHGTIVLELRWRSSAPALFGGSQLLGRSEVSWRGVFETPNMEMERWVMMKTKNKNVKAPSVRIAMKIEAPNGVGLVERKRKNKWDESCGCCHGDFCNSACIDSELFVIGAALDAF</sequence>
<dbReference type="OrthoDB" id="687396at2759"/>
<dbReference type="SUPFAM" id="SSF49562">
    <property type="entry name" value="C2 domain (Calcium/lipid-binding domain, CaLB)"/>
    <property type="match status" value="1"/>
</dbReference>
<name>A0A2U1KVX0_ARTAN</name>
<comment type="caution">
    <text evidence="1">The sequence shown here is derived from an EMBL/GenBank/DDBJ whole genome shotgun (WGS) entry which is preliminary data.</text>
</comment>
<dbReference type="PANTHER" id="PTHR35503:SF2">
    <property type="entry name" value="OS04G0455700 PROTEIN"/>
    <property type="match status" value="1"/>
</dbReference>